<dbReference type="GO" id="GO:0008360">
    <property type="term" value="P:regulation of cell shape"/>
    <property type="evidence" value="ECO:0007669"/>
    <property type="project" value="UniProtKB-KW"/>
</dbReference>
<sequence>MVAIGLIYVIRLFFLQVLDSSYKIEAEINAIEKVVDYPYRGLIYDRNGDLLVFNTPVFDITVVTKEFKLTDTVLFCNRFGITPEEFKKLMVDIKNPKKNIGYSRNKPQTLFKQLSLEDFAHIQDYMNDYPGLYTQARTVRSYSYASAANALGYIGEIGPKALEKQSDGYYKQGDYIGQSGLELYYEKELRGKRGVKYIMKDVHGVLKGKYRGGVFDTISAPGENLISTFDIDLQQYGEKLLQNKIGCVVAIEPQTGEILAFISSPTYDPNLLTGRKYSANYKELEKDPYKPLFNRPLMAMYPPGSIFKLAQAAVALQEGVITDKSRFPCDKTLVNCHNHPSPQDLRGAIQWSCNPYFYMVYKKMISQDKNPNKFKDTEINFDEWRHNMLTLGFGQKMLVDLPSSKSGNIPSNAYYDKIYGDLHWKFSTIYSLSIGQGEINVVPIQMANLAALIANKGWYITPHFIKSIGKDGHILEEYKNKHVTSVEPKYFEPIIDGMEQVVLGGTAYWLKIKDIDICGKTGTAENPHGDDHSVYIAFAPKKEPKIAIAVYVENAGFGAMTAAPIAHLMIEKYLKDTITRKPLEDMILNKNLLHKVKVKP</sequence>
<keyword evidence="5" id="KW-0812">Transmembrane</keyword>
<feature type="domain" description="Penicillin-binding protein transpeptidase" evidence="11">
    <location>
        <begin position="246"/>
        <end position="567"/>
    </location>
</feature>
<dbReference type="GO" id="GO:0016757">
    <property type="term" value="F:glycosyltransferase activity"/>
    <property type="evidence" value="ECO:0007669"/>
    <property type="project" value="UniProtKB-KW"/>
</dbReference>
<keyword evidence="10" id="KW-0961">Cell wall biogenesis/degradation</keyword>
<evidence type="ECO:0000256" key="6">
    <source>
        <dbReference type="ARBA" id="ARBA00022960"/>
    </source>
</evidence>
<dbReference type="SUPFAM" id="SSF56519">
    <property type="entry name" value="Penicillin binding protein dimerisation domain"/>
    <property type="match status" value="1"/>
</dbReference>
<evidence type="ECO:0000256" key="5">
    <source>
        <dbReference type="ARBA" id="ARBA00022692"/>
    </source>
</evidence>
<keyword evidence="4" id="KW-0645">Protease</keyword>
<keyword evidence="4" id="KW-0121">Carboxypeptidase</keyword>
<comment type="subcellular location">
    <subcellularLocation>
        <location evidence="2">Cell membrane</location>
    </subcellularLocation>
    <subcellularLocation>
        <location evidence="1">Membrane</location>
        <topology evidence="1">Single-pass membrane protein</topology>
    </subcellularLocation>
</comment>
<evidence type="ECO:0000259" key="12">
    <source>
        <dbReference type="Pfam" id="PF03717"/>
    </source>
</evidence>
<evidence type="ECO:0000256" key="7">
    <source>
        <dbReference type="ARBA" id="ARBA00022984"/>
    </source>
</evidence>
<evidence type="ECO:0000256" key="3">
    <source>
        <dbReference type="ARBA" id="ARBA00022475"/>
    </source>
</evidence>
<keyword evidence="4" id="KW-0378">Hydrolase</keyword>
<evidence type="ECO:0000259" key="11">
    <source>
        <dbReference type="Pfam" id="PF00905"/>
    </source>
</evidence>
<keyword evidence="13" id="KW-0808">Transferase</keyword>
<dbReference type="Pfam" id="PF00905">
    <property type="entry name" value="Transpeptidase"/>
    <property type="match status" value="1"/>
</dbReference>
<dbReference type="InterPro" id="IPR001460">
    <property type="entry name" value="PCN-bd_Tpept"/>
</dbReference>
<keyword evidence="9" id="KW-0472">Membrane</keyword>
<dbReference type="Proteomes" id="UP000001822">
    <property type="component" value="Chromosome"/>
</dbReference>
<accession>A0A6N4SVG0</accession>
<evidence type="ECO:0000313" key="13">
    <source>
        <dbReference type="EMBL" id="ABG60544.1"/>
    </source>
</evidence>
<keyword evidence="7" id="KW-0573">Peptidoglycan synthesis</keyword>
<dbReference type="Gene3D" id="3.90.1310.10">
    <property type="entry name" value="Penicillin-binding protein 2a (Domain 2)"/>
    <property type="match status" value="1"/>
</dbReference>
<dbReference type="GO" id="GO:0009252">
    <property type="term" value="P:peptidoglycan biosynthetic process"/>
    <property type="evidence" value="ECO:0007669"/>
    <property type="project" value="UniProtKB-KW"/>
</dbReference>
<dbReference type="AlphaFoldDB" id="A0A6N4SVG0"/>
<keyword evidence="14" id="KW-1185">Reference proteome</keyword>
<dbReference type="KEGG" id="chu:CHU_3305"/>
<feature type="domain" description="Penicillin-binding protein dimerisation" evidence="12">
    <location>
        <begin position="37"/>
        <end position="205"/>
    </location>
</feature>
<keyword evidence="3" id="KW-1003">Cell membrane</keyword>
<keyword evidence="8" id="KW-1133">Transmembrane helix</keyword>
<evidence type="ECO:0000256" key="4">
    <source>
        <dbReference type="ARBA" id="ARBA00022645"/>
    </source>
</evidence>
<dbReference type="SUPFAM" id="SSF56601">
    <property type="entry name" value="beta-lactamase/transpeptidase-like"/>
    <property type="match status" value="1"/>
</dbReference>
<dbReference type="Gene3D" id="3.40.710.10">
    <property type="entry name" value="DD-peptidase/beta-lactamase superfamily"/>
    <property type="match status" value="1"/>
</dbReference>
<evidence type="ECO:0000256" key="2">
    <source>
        <dbReference type="ARBA" id="ARBA00004236"/>
    </source>
</evidence>
<evidence type="ECO:0000256" key="10">
    <source>
        <dbReference type="ARBA" id="ARBA00023316"/>
    </source>
</evidence>
<name>A0A6N4SVG0_CYTH3</name>
<dbReference type="PANTHER" id="PTHR30627:SF2">
    <property type="entry name" value="PEPTIDOGLYCAN D,D-TRANSPEPTIDASE MRDA"/>
    <property type="match status" value="1"/>
</dbReference>
<dbReference type="GO" id="GO:0071555">
    <property type="term" value="P:cell wall organization"/>
    <property type="evidence" value="ECO:0007669"/>
    <property type="project" value="UniProtKB-KW"/>
</dbReference>
<dbReference type="InterPro" id="IPR005311">
    <property type="entry name" value="PBP_dimer"/>
</dbReference>
<organism evidence="13 14">
    <name type="scientific">Cytophaga hutchinsonii (strain ATCC 33406 / DSM 1761 / CIP 103989 / NBRC 15051 / NCIMB 9469 / D465)</name>
    <dbReference type="NCBI Taxonomy" id="269798"/>
    <lineage>
        <taxon>Bacteria</taxon>
        <taxon>Pseudomonadati</taxon>
        <taxon>Bacteroidota</taxon>
        <taxon>Cytophagia</taxon>
        <taxon>Cytophagales</taxon>
        <taxon>Cytophagaceae</taxon>
        <taxon>Cytophaga</taxon>
    </lineage>
</organism>
<dbReference type="InterPro" id="IPR036138">
    <property type="entry name" value="PBP_dimer_sf"/>
</dbReference>
<evidence type="ECO:0000256" key="8">
    <source>
        <dbReference type="ARBA" id="ARBA00022989"/>
    </source>
</evidence>
<dbReference type="GO" id="GO:0008658">
    <property type="term" value="F:penicillin binding"/>
    <property type="evidence" value="ECO:0007669"/>
    <property type="project" value="InterPro"/>
</dbReference>
<dbReference type="InterPro" id="IPR050515">
    <property type="entry name" value="Beta-lactam/transpept"/>
</dbReference>
<dbReference type="EMBL" id="CP000383">
    <property type="protein sequence ID" value="ABG60544.1"/>
    <property type="molecule type" value="Genomic_DNA"/>
</dbReference>
<keyword evidence="6" id="KW-0133">Cell shape</keyword>
<dbReference type="Gene3D" id="3.30.1390.30">
    <property type="entry name" value="Penicillin-binding protein 2a, domain 3"/>
    <property type="match status" value="1"/>
</dbReference>
<dbReference type="GO" id="GO:0005886">
    <property type="term" value="C:plasma membrane"/>
    <property type="evidence" value="ECO:0007669"/>
    <property type="project" value="UniProtKB-SubCell"/>
</dbReference>
<dbReference type="InterPro" id="IPR012338">
    <property type="entry name" value="Beta-lactam/transpept-like"/>
</dbReference>
<proteinExistence type="predicted"/>
<evidence type="ECO:0000256" key="1">
    <source>
        <dbReference type="ARBA" id="ARBA00004167"/>
    </source>
</evidence>
<keyword evidence="13" id="KW-0328">Glycosyltransferase</keyword>
<gene>
    <name evidence="13" type="primary">mrdA</name>
    <name evidence="13" type="ordered locus">CHU_3305</name>
</gene>
<dbReference type="EC" id="2.4.1.129" evidence="13"/>
<evidence type="ECO:0000256" key="9">
    <source>
        <dbReference type="ARBA" id="ARBA00023136"/>
    </source>
</evidence>
<protein>
    <submittedName>
        <fullName evidence="13">Peptidoglycan glycosyltransferase</fullName>
        <ecNumber evidence="13">2.4.1.129</ecNumber>
    </submittedName>
</protein>
<evidence type="ECO:0000313" key="14">
    <source>
        <dbReference type="Proteomes" id="UP000001822"/>
    </source>
</evidence>
<dbReference type="PANTHER" id="PTHR30627">
    <property type="entry name" value="PEPTIDOGLYCAN D,D-TRANSPEPTIDASE"/>
    <property type="match status" value="1"/>
</dbReference>
<dbReference type="Pfam" id="PF03717">
    <property type="entry name" value="PBP_dimer"/>
    <property type="match status" value="1"/>
</dbReference>
<reference evidence="13 14" key="1">
    <citation type="journal article" date="2007" name="Appl. Environ. Microbiol.">
        <title>Genome sequence of the cellulolytic gliding bacterium Cytophaga hutchinsonii.</title>
        <authorList>
            <person name="Xie G."/>
            <person name="Bruce D.C."/>
            <person name="Challacombe J.F."/>
            <person name="Chertkov O."/>
            <person name="Detter J.C."/>
            <person name="Gilna P."/>
            <person name="Han C.S."/>
            <person name="Lucas S."/>
            <person name="Misra M."/>
            <person name="Myers G.L."/>
            <person name="Richardson P."/>
            <person name="Tapia R."/>
            <person name="Thayer N."/>
            <person name="Thompson L.S."/>
            <person name="Brettin T.S."/>
            <person name="Henrissat B."/>
            <person name="Wilson D.B."/>
            <person name="McBride M.J."/>
        </authorList>
    </citation>
    <scope>NUCLEOTIDE SEQUENCE [LARGE SCALE GENOMIC DNA]</scope>
    <source>
        <strain evidence="14">ATCC 33406 / DSM 1761 / CIP 103989 / NBRC 15051 / NCIMB 9469 / D465</strain>
    </source>
</reference>
<dbReference type="GO" id="GO:0071972">
    <property type="term" value="F:peptidoglycan L,D-transpeptidase activity"/>
    <property type="evidence" value="ECO:0007669"/>
    <property type="project" value="TreeGrafter"/>
</dbReference>